<dbReference type="Proteomes" id="UP001138793">
    <property type="component" value="Unassembled WGS sequence"/>
</dbReference>
<evidence type="ECO:0000256" key="1">
    <source>
        <dbReference type="SAM" id="Phobius"/>
    </source>
</evidence>
<keyword evidence="1" id="KW-1133">Transmembrane helix</keyword>
<proteinExistence type="predicted"/>
<dbReference type="Gene3D" id="3.90.640.20">
    <property type="entry name" value="Heat-shock cognate protein, ATPase"/>
    <property type="match status" value="1"/>
</dbReference>
<dbReference type="RefSeq" id="WP_149476266.1">
    <property type="nucleotide sequence ID" value="NZ_JAGGMB010000005.1"/>
</dbReference>
<name>A0A9X0YRS4_9BACI</name>
<dbReference type="Pfam" id="PF11738">
    <property type="entry name" value="DUF3298"/>
    <property type="match status" value="1"/>
</dbReference>
<keyword evidence="4" id="KW-1185">Reference proteome</keyword>
<sequence length="291" mass="32950">MGRNFKSVKKKYDEIVIPKELDNVVQDALKKRRTKRLTAKWSAGVAAAALLFTTSVNVSPAMAQALSEVPIVGEVIKVITITQFEEEDGLLSADIKVPAVTDLENKKLEDSLNEEYLEEGKTLYKEFEAIMKKVNEGETGHYAISSGFEVKIDNEQILVLERYVDRIAASGSTTLQYDTIDKKNEILLSLPMLFTDESYIQIISGNIKDQMREQMNSDTDKIYWVEDAGLEDFGDFFETIQAEQQFYINHDGKLVISFDEYEVAPGYMGTVEFIIPTEVLNEVLVSNEYIH</sequence>
<evidence type="ECO:0000259" key="2">
    <source>
        <dbReference type="Pfam" id="PF11738"/>
    </source>
</evidence>
<protein>
    <recommendedName>
        <fullName evidence="2">DUF3298 domain-containing protein</fullName>
    </recommendedName>
</protein>
<dbReference type="AlphaFoldDB" id="A0A9X0YRS4"/>
<evidence type="ECO:0000313" key="3">
    <source>
        <dbReference type="EMBL" id="MBP2077612.1"/>
    </source>
</evidence>
<keyword evidence="1" id="KW-0472">Membrane</keyword>
<gene>
    <name evidence="3" type="ORF">J2Z64_001867</name>
</gene>
<feature type="transmembrane region" description="Helical" evidence="1">
    <location>
        <begin position="41"/>
        <end position="62"/>
    </location>
</feature>
<dbReference type="EMBL" id="JAGGMB010000005">
    <property type="protein sequence ID" value="MBP2077612.1"/>
    <property type="molecule type" value="Genomic_DNA"/>
</dbReference>
<reference evidence="3" key="1">
    <citation type="submission" date="2021-03" db="EMBL/GenBank/DDBJ databases">
        <title>Genomic Encyclopedia of Type Strains, Phase IV (KMG-IV): sequencing the most valuable type-strain genomes for metagenomic binning, comparative biology and taxonomic classification.</title>
        <authorList>
            <person name="Goeker M."/>
        </authorList>
    </citation>
    <scope>NUCLEOTIDE SEQUENCE</scope>
    <source>
        <strain evidence="3">DSM 107338</strain>
    </source>
</reference>
<feature type="domain" description="DUF3298" evidence="2">
    <location>
        <begin position="193"/>
        <end position="277"/>
    </location>
</feature>
<organism evidence="3 4">
    <name type="scientific">Oceanobacillus polygoni</name>
    <dbReference type="NCBI Taxonomy" id="1235259"/>
    <lineage>
        <taxon>Bacteria</taxon>
        <taxon>Bacillati</taxon>
        <taxon>Bacillota</taxon>
        <taxon>Bacilli</taxon>
        <taxon>Bacillales</taxon>
        <taxon>Bacillaceae</taxon>
        <taxon>Oceanobacillus</taxon>
    </lineage>
</organism>
<evidence type="ECO:0000313" key="4">
    <source>
        <dbReference type="Proteomes" id="UP001138793"/>
    </source>
</evidence>
<dbReference type="InterPro" id="IPR021729">
    <property type="entry name" value="DUF3298"/>
</dbReference>
<keyword evidence="1" id="KW-0812">Transmembrane</keyword>
<dbReference type="OrthoDB" id="4990at2"/>
<accession>A0A9X0YRS4</accession>
<dbReference type="Gene3D" id="3.30.565.40">
    <property type="entry name" value="Fervidobacterium nodosum Rt17-B1 like"/>
    <property type="match status" value="1"/>
</dbReference>
<dbReference type="InterPro" id="IPR037126">
    <property type="entry name" value="PdaC/RsiV-like_sf"/>
</dbReference>
<comment type="caution">
    <text evidence="3">The sequence shown here is derived from an EMBL/GenBank/DDBJ whole genome shotgun (WGS) entry which is preliminary data.</text>
</comment>